<dbReference type="EMBL" id="LJHD01000011">
    <property type="protein sequence ID" value="ONI46492.1"/>
    <property type="molecule type" value="Genomic_DNA"/>
</dbReference>
<accession>A0ACC8XJ60</accession>
<reference evidence="1" key="1">
    <citation type="submission" date="2016-08" db="EMBL/GenBank/DDBJ databases">
        <authorList>
            <person name="Ngugi D.K."/>
            <person name="Miyake S."/>
            <person name="Stingl U."/>
        </authorList>
    </citation>
    <scope>NUCLEOTIDE SEQUENCE</scope>
    <source>
        <strain evidence="1">SCG-D08WGA-EpuloA1</strain>
    </source>
</reference>
<gene>
    <name evidence="1" type="ORF">AN640_03385</name>
</gene>
<sequence length="71" mass="8143">MKEAVGQDGARKIYIQGAVEVSLDLTKDKFWNIFIGFIEGNNWLFDGKIREIIDGYYINEDGTKGRHAFDD</sequence>
<keyword evidence="2" id="KW-1185">Reference proteome</keyword>
<protein>
    <submittedName>
        <fullName evidence="1">Uncharacterized protein</fullName>
    </submittedName>
</protein>
<name>A0ACC8XJ60_9FIRM</name>
<organism evidence="1 2">
    <name type="scientific">Candidatus Epulonipiscium fishelsonii</name>
    <dbReference type="NCBI Taxonomy" id="77094"/>
    <lineage>
        <taxon>Bacteria</taxon>
        <taxon>Bacillati</taxon>
        <taxon>Bacillota</taxon>
        <taxon>Clostridia</taxon>
        <taxon>Lachnospirales</taxon>
        <taxon>Lachnospiraceae</taxon>
        <taxon>Candidatus Epulonipiscium</taxon>
    </lineage>
</organism>
<comment type="caution">
    <text evidence="1">The sequence shown here is derived from an EMBL/GenBank/DDBJ whole genome shotgun (WGS) entry which is preliminary data.</text>
</comment>
<evidence type="ECO:0000313" key="2">
    <source>
        <dbReference type="Proteomes" id="UP000188637"/>
    </source>
</evidence>
<proteinExistence type="predicted"/>
<evidence type="ECO:0000313" key="1">
    <source>
        <dbReference type="EMBL" id="ONI46492.1"/>
    </source>
</evidence>
<dbReference type="Proteomes" id="UP000188637">
    <property type="component" value="Unassembled WGS sequence"/>
</dbReference>